<dbReference type="PANTHER" id="PTHR35504:SF1">
    <property type="entry name" value="PROTEIN EMBRYONIC FLOWER 1"/>
    <property type="match status" value="1"/>
</dbReference>
<feature type="compositionally biased region" description="Acidic residues" evidence="1">
    <location>
        <begin position="324"/>
        <end position="335"/>
    </location>
</feature>
<feature type="region of interest" description="Disordered" evidence="1">
    <location>
        <begin position="1135"/>
        <end position="1161"/>
    </location>
</feature>
<feature type="region of interest" description="Disordered" evidence="1">
    <location>
        <begin position="179"/>
        <end position="200"/>
    </location>
</feature>
<dbReference type="GO" id="GO:0048367">
    <property type="term" value="P:shoot system development"/>
    <property type="evidence" value="ECO:0007669"/>
    <property type="project" value="InterPro"/>
</dbReference>
<organism evidence="2 3">
    <name type="scientific">Citrus x changshan-huyou</name>
    <dbReference type="NCBI Taxonomy" id="2935761"/>
    <lineage>
        <taxon>Eukaryota</taxon>
        <taxon>Viridiplantae</taxon>
        <taxon>Streptophyta</taxon>
        <taxon>Embryophyta</taxon>
        <taxon>Tracheophyta</taxon>
        <taxon>Spermatophyta</taxon>
        <taxon>Magnoliopsida</taxon>
        <taxon>eudicotyledons</taxon>
        <taxon>Gunneridae</taxon>
        <taxon>Pentapetalae</taxon>
        <taxon>rosids</taxon>
        <taxon>malvids</taxon>
        <taxon>Sapindales</taxon>
        <taxon>Rutaceae</taxon>
        <taxon>Aurantioideae</taxon>
        <taxon>Citrus</taxon>
    </lineage>
</organism>
<gene>
    <name evidence="2" type="ORF">WN944_000430</name>
</gene>
<evidence type="ECO:0008006" key="4">
    <source>
        <dbReference type="Google" id="ProtNLM"/>
    </source>
</evidence>
<dbReference type="GO" id="GO:0009910">
    <property type="term" value="P:negative regulation of flower development"/>
    <property type="evidence" value="ECO:0007669"/>
    <property type="project" value="InterPro"/>
</dbReference>
<feature type="region of interest" description="Disordered" evidence="1">
    <location>
        <begin position="507"/>
        <end position="530"/>
    </location>
</feature>
<evidence type="ECO:0000313" key="3">
    <source>
        <dbReference type="Proteomes" id="UP001428341"/>
    </source>
</evidence>
<evidence type="ECO:0000313" key="2">
    <source>
        <dbReference type="EMBL" id="KAK9208076.1"/>
    </source>
</evidence>
<sequence>MGEENHQVDDSDLVSKSVGSSVKIDSISIDLVNNDEANAGKCEHFSIRGFVSEVRKKNWKLCWPFALDGNHNKPEEETHALPPLHVAKFRWWRCQNCLQELGSEGNTYGYGNGCNYCSSTSFKSTGTCPHMSSFGDAAMLQSAIGQARKLNISAGRKFDATASIATDLNVNDCCLPSHDDKNRKKSEPNNTPATVDESCPEDKMNHEVLESAGAPTAVTSGLMTGRHHAVEIVSLKTNCNGFVEFCKPNCESHEAAEMEISNEKLKYMFKNSVEICQTGKQPSAEEKNKKLMIACGPSRVVGMVDEVLAAAKDLAIEHPSHELDECDNAPSDSDETLSGHDLQDHHHDNSSGSHRRKTRKVRLLTELLAENGDVKANLTRTESSPSNSVPGSSAGIDILSDPQGLVAAQGNSIRPLDQNKKRKFPHDEEPDPLEKSSPNNFHRKNSTCTESAETIGALASLDTKEDDGIDLHIGVNSRLNKFRFDRSPIGKKRNKSLVADEFLSLAPSGGNMLEDMQDRTGDSNNDSPSDSVLLESAQTAFISRGMYPFALPSQKSERSSSVCKKKSKTTQFDEWQAPLIPWSSDMLKEGPARRKDVEIKQMHSTISPFQSSQDATTGKGLQLSLNSCFTTQGYDSKYFSPLEHSQFPWRGGSSKENGVMGKDIQTNCVGDSDYHSKSESVSFLRKGVHCDLSRENYRMSFLNEKQKFTPQLDAGGRSLMQPMDFCSRGNKGKSTEMNEHSALTMKPSDQQADKVSEQGVPDDIPMEIVELMAKNQYERCLPDVENEKMLETTINHSNAPIYAKEKLSFLSNETPQKPKPRAKIGRNGKIARPENGGTSKRKSVDCLPHIGRKHFNLSPLEQTHCPSGFMPFTHCQGKLPNGIKFSDTSSSKHRISQNYQWIGNILGHRTSQTNLQTLGGCNSCQNVPQQGKETAHLWSSMIPPFIYDIHQKHASQSTNADMLSHCPSLHKGNVDGNHDLNFWNIDVTNIEKHSRTFDSESLSRPHAEYPFACKHSRSRPLDVYSNETIPAMHLLSLMDAQLPSGAPIGIDGNRKFLKRSSLHHDHHSKDFSGLSSGAYNTTSTMKPTQNDYYGKNHLSQSSPECFPPIQTVGASGFSFQHDKVVKKITGSTGQASLRYQERDKAKASDSPSQNKDNRSHQPVFITGVSGRGLGNIPVPNMQKIFVGTSDPAVFPLTFHEMENATKHKLESCNTTSTVLPPKSSSKTEICSVNRNPADFSMPEDENIYMIRGEDLKYRKSVFSENGPGLIKLDGRKRQKKLTAMKG</sequence>
<dbReference type="PANTHER" id="PTHR35504">
    <property type="entry name" value="PROTEIN EMBRYONIC FLOWER 1"/>
    <property type="match status" value="1"/>
</dbReference>
<protein>
    <recommendedName>
        <fullName evidence="4">Protein EMBRYONIC FLOWER 1-like</fullName>
    </recommendedName>
</protein>
<dbReference type="GO" id="GO:0045892">
    <property type="term" value="P:negative regulation of DNA-templated transcription"/>
    <property type="evidence" value="ECO:0007669"/>
    <property type="project" value="InterPro"/>
</dbReference>
<proteinExistence type="predicted"/>
<name>A0AAP0QQA5_9ROSI</name>
<accession>A0AAP0QQA5</accession>
<dbReference type="InterPro" id="IPR034583">
    <property type="entry name" value="EMF1"/>
</dbReference>
<feature type="region of interest" description="Disordered" evidence="1">
    <location>
        <begin position="812"/>
        <end position="844"/>
    </location>
</feature>
<keyword evidence="3" id="KW-1185">Reference proteome</keyword>
<comment type="caution">
    <text evidence="2">The sequence shown here is derived from an EMBL/GenBank/DDBJ whole genome shotgun (WGS) entry which is preliminary data.</text>
</comment>
<feature type="region of interest" description="Disordered" evidence="1">
    <location>
        <begin position="321"/>
        <end position="359"/>
    </location>
</feature>
<dbReference type="EMBL" id="JBCGBO010000004">
    <property type="protein sequence ID" value="KAK9208076.1"/>
    <property type="molecule type" value="Genomic_DNA"/>
</dbReference>
<feature type="compositionally biased region" description="Low complexity" evidence="1">
    <location>
        <begin position="383"/>
        <end position="393"/>
    </location>
</feature>
<feature type="compositionally biased region" description="Basic and acidic residues" evidence="1">
    <location>
        <begin position="337"/>
        <end position="349"/>
    </location>
</feature>
<feature type="compositionally biased region" description="Polar residues" evidence="1">
    <location>
        <begin position="436"/>
        <end position="448"/>
    </location>
</feature>
<feature type="region of interest" description="Disordered" evidence="1">
    <location>
        <begin position="375"/>
        <end position="448"/>
    </location>
</feature>
<evidence type="ECO:0000256" key="1">
    <source>
        <dbReference type="SAM" id="MobiDB-lite"/>
    </source>
</evidence>
<dbReference type="Proteomes" id="UP001428341">
    <property type="component" value="Unassembled WGS sequence"/>
</dbReference>
<reference evidence="2 3" key="1">
    <citation type="submission" date="2024-05" db="EMBL/GenBank/DDBJ databases">
        <title>Haplotype-resolved chromosome-level genome assembly of Huyou (Citrus changshanensis).</title>
        <authorList>
            <person name="Miao C."/>
            <person name="Chen W."/>
            <person name="Wu Y."/>
            <person name="Wang L."/>
            <person name="Zhao S."/>
            <person name="Grierson D."/>
            <person name="Xu C."/>
            <person name="Chen K."/>
        </authorList>
    </citation>
    <scope>NUCLEOTIDE SEQUENCE [LARGE SCALE GENOMIC DNA]</scope>
    <source>
        <strain evidence="2">01-14</strain>
        <tissue evidence="2">Leaf</tissue>
    </source>
</reference>